<reference evidence="1 2" key="1">
    <citation type="submission" date="2019-02" db="EMBL/GenBank/DDBJ databases">
        <title>Deep-cultivation of Planctomycetes and their phenomic and genomic characterization uncovers novel biology.</title>
        <authorList>
            <person name="Wiegand S."/>
            <person name="Jogler M."/>
            <person name="Boedeker C."/>
            <person name="Pinto D."/>
            <person name="Vollmers J."/>
            <person name="Rivas-Marin E."/>
            <person name="Kohn T."/>
            <person name="Peeters S.H."/>
            <person name="Heuer A."/>
            <person name="Rast P."/>
            <person name="Oberbeckmann S."/>
            <person name="Bunk B."/>
            <person name="Jeske O."/>
            <person name="Meyerdierks A."/>
            <person name="Storesund J.E."/>
            <person name="Kallscheuer N."/>
            <person name="Luecker S."/>
            <person name="Lage O.M."/>
            <person name="Pohl T."/>
            <person name="Merkel B.J."/>
            <person name="Hornburger P."/>
            <person name="Mueller R.-W."/>
            <person name="Bruemmer F."/>
            <person name="Labrenz M."/>
            <person name="Spormann A.M."/>
            <person name="Op den Camp H."/>
            <person name="Overmann J."/>
            <person name="Amann R."/>
            <person name="Jetten M.S.M."/>
            <person name="Mascher T."/>
            <person name="Medema M.H."/>
            <person name="Devos D.P."/>
            <person name="Kaster A.-K."/>
            <person name="Ovreas L."/>
            <person name="Rohde M."/>
            <person name="Galperin M.Y."/>
            <person name="Jogler C."/>
        </authorList>
    </citation>
    <scope>NUCLEOTIDE SEQUENCE [LARGE SCALE GENOMIC DNA]</scope>
    <source>
        <strain evidence="1 2">V22</strain>
    </source>
</reference>
<dbReference type="KEGG" id="chya:V22_43510"/>
<evidence type="ECO:0000313" key="2">
    <source>
        <dbReference type="Proteomes" id="UP000319976"/>
    </source>
</evidence>
<dbReference type="EMBL" id="CP036316">
    <property type="protein sequence ID" value="QDT67078.1"/>
    <property type="molecule type" value="Genomic_DNA"/>
</dbReference>
<dbReference type="AlphaFoldDB" id="A0A517TFE1"/>
<protein>
    <submittedName>
        <fullName evidence="1">Uncharacterized protein</fullName>
    </submittedName>
</protein>
<evidence type="ECO:0000313" key="1">
    <source>
        <dbReference type="EMBL" id="QDT67078.1"/>
    </source>
</evidence>
<proteinExistence type="predicted"/>
<dbReference type="Proteomes" id="UP000319976">
    <property type="component" value="Chromosome"/>
</dbReference>
<accession>A0A517TFE1</accession>
<dbReference type="RefSeq" id="WP_145266743.1">
    <property type="nucleotide sequence ID" value="NZ_CP036316.1"/>
</dbReference>
<sequence length="155" mass="17893">MNSTIETRIERLQNSAMDFANDVEQWQVDHELAMICYDVEEKLAVGLCIYGIVNDLDEAYRLAVAEGELEYLESFDETMLTIFGWWLRPCDKLIREINYLQDKGHTIERADEFITATREVRGILTPDDQFFTGKTLTELCDQAIDDHQAGKTEGF</sequence>
<organism evidence="1 2">
    <name type="scientific">Calycomorphotria hydatis</name>
    <dbReference type="NCBI Taxonomy" id="2528027"/>
    <lineage>
        <taxon>Bacteria</taxon>
        <taxon>Pseudomonadati</taxon>
        <taxon>Planctomycetota</taxon>
        <taxon>Planctomycetia</taxon>
        <taxon>Planctomycetales</taxon>
        <taxon>Planctomycetaceae</taxon>
        <taxon>Calycomorphotria</taxon>
    </lineage>
</organism>
<dbReference type="OrthoDB" id="9885370at2"/>
<name>A0A517TFE1_9PLAN</name>
<keyword evidence="2" id="KW-1185">Reference proteome</keyword>
<gene>
    <name evidence="1" type="ORF">V22_43510</name>
</gene>